<dbReference type="AlphaFoldDB" id="A0A9X9QA46"/>
<comment type="caution">
    <text evidence="2">The sequence shown here is derived from an EMBL/GenBank/DDBJ whole genome shotgun (WGS) entry which is preliminary data.</text>
</comment>
<sequence length="59" mass="6364">MCRQTSEPSAPGPGRCQGRTESRPMFSPTEFPVFWVGLSSGQNNVSVYVPSTQAANPHP</sequence>
<evidence type="ECO:0000313" key="3">
    <source>
        <dbReference type="Proteomes" id="UP000269945"/>
    </source>
</evidence>
<reference evidence="2 3" key="1">
    <citation type="submission" date="2018-10" db="EMBL/GenBank/DDBJ databases">
        <authorList>
            <person name="Ekblom R."/>
            <person name="Jareborg N."/>
        </authorList>
    </citation>
    <scope>NUCLEOTIDE SEQUENCE [LARGE SCALE GENOMIC DNA]</scope>
    <source>
        <tissue evidence="2">Muscle</tissue>
    </source>
</reference>
<name>A0A9X9QA46_GULGU</name>
<keyword evidence="3" id="KW-1185">Reference proteome</keyword>
<protein>
    <submittedName>
        <fullName evidence="2">Uncharacterized protein</fullName>
    </submittedName>
</protein>
<dbReference type="Proteomes" id="UP000269945">
    <property type="component" value="Unassembled WGS sequence"/>
</dbReference>
<organism evidence="2 3">
    <name type="scientific">Gulo gulo</name>
    <name type="common">Wolverine</name>
    <name type="synonym">Gluton</name>
    <dbReference type="NCBI Taxonomy" id="48420"/>
    <lineage>
        <taxon>Eukaryota</taxon>
        <taxon>Metazoa</taxon>
        <taxon>Chordata</taxon>
        <taxon>Craniata</taxon>
        <taxon>Vertebrata</taxon>
        <taxon>Euteleostomi</taxon>
        <taxon>Mammalia</taxon>
        <taxon>Eutheria</taxon>
        <taxon>Laurasiatheria</taxon>
        <taxon>Carnivora</taxon>
        <taxon>Caniformia</taxon>
        <taxon>Musteloidea</taxon>
        <taxon>Mustelidae</taxon>
        <taxon>Guloninae</taxon>
        <taxon>Gulo</taxon>
    </lineage>
</organism>
<dbReference type="EMBL" id="CYRY02046068">
    <property type="protein sequence ID" value="VCX41650.1"/>
    <property type="molecule type" value="Genomic_DNA"/>
</dbReference>
<gene>
    <name evidence="2" type="ORF">BN2614_LOCUS7</name>
</gene>
<evidence type="ECO:0000313" key="2">
    <source>
        <dbReference type="EMBL" id="VCX41650.1"/>
    </source>
</evidence>
<accession>A0A9X9QA46</accession>
<proteinExistence type="predicted"/>
<feature type="region of interest" description="Disordered" evidence="1">
    <location>
        <begin position="1"/>
        <end position="24"/>
    </location>
</feature>
<evidence type="ECO:0000256" key="1">
    <source>
        <dbReference type="SAM" id="MobiDB-lite"/>
    </source>
</evidence>